<keyword evidence="1" id="KW-0472">Membrane</keyword>
<evidence type="ECO:0000256" key="1">
    <source>
        <dbReference type="SAM" id="Phobius"/>
    </source>
</evidence>
<keyword evidence="1" id="KW-1133">Transmembrane helix</keyword>
<keyword evidence="1" id="KW-0812">Transmembrane</keyword>
<gene>
    <name evidence="2" type="ORF">TorRG33x02_058150</name>
</gene>
<proteinExistence type="predicted"/>
<organism evidence="2 3">
    <name type="scientific">Trema orientale</name>
    <name type="common">Charcoal tree</name>
    <name type="synonym">Celtis orientalis</name>
    <dbReference type="NCBI Taxonomy" id="63057"/>
    <lineage>
        <taxon>Eukaryota</taxon>
        <taxon>Viridiplantae</taxon>
        <taxon>Streptophyta</taxon>
        <taxon>Embryophyta</taxon>
        <taxon>Tracheophyta</taxon>
        <taxon>Spermatophyta</taxon>
        <taxon>Magnoliopsida</taxon>
        <taxon>eudicotyledons</taxon>
        <taxon>Gunneridae</taxon>
        <taxon>Pentapetalae</taxon>
        <taxon>rosids</taxon>
        <taxon>fabids</taxon>
        <taxon>Rosales</taxon>
        <taxon>Cannabaceae</taxon>
        <taxon>Trema</taxon>
    </lineage>
</organism>
<comment type="caution">
    <text evidence="2">The sequence shown here is derived from an EMBL/GenBank/DDBJ whole genome shotgun (WGS) entry which is preliminary data.</text>
</comment>
<protein>
    <submittedName>
        <fullName evidence="2">Uncharacterized protein</fullName>
    </submittedName>
</protein>
<dbReference type="OrthoDB" id="1470350at2759"/>
<dbReference type="STRING" id="63057.A0A2P5FLB0"/>
<dbReference type="EMBL" id="JXTC01000024">
    <property type="protein sequence ID" value="PON98581.1"/>
    <property type="molecule type" value="Genomic_DNA"/>
</dbReference>
<accession>A0A2P5FLB0</accession>
<dbReference type="InParanoid" id="A0A2P5FLB0"/>
<dbReference type="AlphaFoldDB" id="A0A2P5FLB0"/>
<evidence type="ECO:0000313" key="3">
    <source>
        <dbReference type="Proteomes" id="UP000237000"/>
    </source>
</evidence>
<keyword evidence="3" id="KW-1185">Reference proteome</keyword>
<name>A0A2P5FLB0_TREOI</name>
<evidence type="ECO:0000313" key="2">
    <source>
        <dbReference type="EMBL" id="PON98581.1"/>
    </source>
</evidence>
<feature type="transmembrane region" description="Helical" evidence="1">
    <location>
        <begin position="67"/>
        <end position="84"/>
    </location>
</feature>
<dbReference type="Proteomes" id="UP000237000">
    <property type="component" value="Unassembled WGS sequence"/>
</dbReference>
<reference evidence="3" key="1">
    <citation type="submission" date="2016-06" db="EMBL/GenBank/DDBJ databases">
        <title>Parallel loss of symbiosis genes in relatives of nitrogen-fixing non-legume Parasponia.</title>
        <authorList>
            <person name="Van Velzen R."/>
            <person name="Holmer R."/>
            <person name="Bu F."/>
            <person name="Rutten L."/>
            <person name="Van Zeijl A."/>
            <person name="Liu W."/>
            <person name="Santuari L."/>
            <person name="Cao Q."/>
            <person name="Sharma T."/>
            <person name="Shen D."/>
            <person name="Roswanjaya Y."/>
            <person name="Wardhani T."/>
            <person name="Kalhor M.S."/>
            <person name="Jansen J."/>
            <person name="Van den Hoogen J."/>
            <person name="Gungor B."/>
            <person name="Hartog M."/>
            <person name="Hontelez J."/>
            <person name="Verver J."/>
            <person name="Yang W.-C."/>
            <person name="Schijlen E."/>
            <person name="Repin R."/>
            <person name="Schilthuizen M."/>
            <person name="Schranz E."/>
            <person name="Heidstra R."/>
            <person name="Miyata K."/>
            <person name="Fedorova E."/>
            <person name="Kohlen W."/>
            <person name="Bisseling T."/>
            <person name="Smit S."/>
            <person name="Geurts R."/>
        </authorList>
    </citation>
    <scope>NUCLEOTIDE SEQUENCE [LARGE SCALE GENOMIC DNA]</scope>
    <source>
        <strain evidence="3">cv. RG33-2</strain>
    </source>
</reference>
<sequence>MVDCVWLRPKKLEKWLRQQGLSGMSYRISFGVSKEESKMKNEAAESMTLKVSHDLVPKLCFSFDKNVKTYGIYVIILNYIIIFIRKKIIIYIY</sequence>